<comment type="catalytic activity">
    <reaction evidence="1">
        <text>[E2 ubiquitin-conjugating enzyme]-S-ubiquitinyl-L-cysteine + [acceptor protein]-L-lysine = [E2 ubiquitin-conjugating enzyme]-L-cysteine + [acceptor protein]-N(6)-ubiquitinyl-L-lysine.</text>
        <dbReference type="EC" id="2.3.2.31"/>
    </reaction>
</comment>
<dbReference type="InterPro" id="IPR001841">
    <property type="entry name" value="Znf_RING"/>
</dbReference>
<reference evidence="15" key="1">
    <citation type="submission" date="2023-02" db="EMBL/GenBank/DDBJ databases">
        <title>Genome of toxic invasive species Heracleum sosnowskyi carries increased number of genes despite the absence of recent whole-genome duplications.</title>
        <authorList>
            <person name="Schelkunov M."/>
            <person name="Shtratnikova V."/>
            <person name="Makarenko M."/>
            <person name="Klepikova A."/>
            <person name="Omelchenko D."/>
            <person name="Novikova G."/>
            <person name="Obukhova E."/>
            <person name="Bogdanov V."/>
            <person name="Penin A."/>
            <person name="Logacheva M."/>
        </authorList>
    </citation>
    <scope>NUCLEOTIDE SEQUENCE</scope>
    <source>
        <strain evidence="15">Hsosn_3</strain>
        <tissue evidence="15">Leaf</tissue>
    </source>
</reference>
<keyword evidence="10" id="KW-0833">Ubl conjugation pathway</keyword>
<dbReference type="PROSITE" id="PS50089">
    <property type="entry name" value="ZF_RING_2"/>
    <property type="match status" value="1"/>
</dbReference>
<dbReference type="InterPro" id="IPR017907">
    <property type="entry name" value="Znf_RING_CS"/>
</dbReference>
<protein>
    <recommendedName>
        <fullName evidence="5">RBR-type E3 ubiquitin transferase</fullName>
        <ecNumber evidence="5">2.3.2.31</ecNumber>
    </recommendedName>
</protein>
<dbReference type="EC" id="2.3.2.31" evidence="5"/>
<feature type="domain" description="RING-type" evidence="14">
    <location>
        <begin position="8"/>
        <end position="214"/>
    </location>
</feature>
<dbReference type="FunFam" id="3.30.40.10:FF:000230">
    <property type="entry name" value="RBR-type E3 ubiquitin transferase"/>
    <property type="match status" value="1"/>
</dbReference>
<name>A0AAD8LY93_9APIA</name>
<evidence type="ECO:0000259" key="14">
    <source>
        <dbReference type="PROSITE" id="PS51873"/>
    </source>
</evidence>
<keyword evidence="11" id="KW-0862">Zinc</keyword>
<keyword evidence="16" id="KW-1185">Reference proteome</keyword>
<keyword evidence="8" id="KW-0677">Repeat</keyword>
<evidence type="ECO:0000256" key="4">
    <source>
        <dbReference type="ARBA" id="ARBA00005884"/>
    </source>
</evidence>
<keyword evidence="15" id="KW-0378">Hydrolase</keyword>
<comment type="function">
    <text evidence="3">Might act as an E3 ubiquitin-protein ligase, or as part of E3 complex, which accepts ubiquitin from specific E2 ubiquitin-conjugating enzymes and then transfers it to substrates.</text>
</comment>
<dbReference type="Gene3D" id="1.20.120.1750">
    <property type="match status" value="1"/>
</dbReference>
<keyword evidence="6" id="KW-0808">Transferase</keyword>
<evidence type="ECO:0000256" key="7">
    <source>
        <dbReference type="ARBA" id="ARBA00022723"/>
    </source>
</evidence>
<dbReference type="SUPFAM" id="SSF57850">
    <property type="entry name" value="RING/U-box"/>
    <property type="match status" value="3"/>
</dbReference>
<reference evidence="15" key="2">
    <citation type="submission" date="2023-05" db="EMBL/GenBank/DDBJ databases">
        <authorList>
            <person name="Schelkunov M.I."/>
        </authorList>
    </citation>
    <scope>NUCLEOTIDE SEQUENCE</scope>
    <source>
        <strain evidence="15">Hsosn_3</strain>
        <tissue evidence="15">Leaf</tissue>
    </source>
</reference>
<dbReference type="GO" id="GO:0008270">
    <property type="term" value="F:zinc ion binding"/>
    <property type="evidence" value="ECO:0007669"/>
    <property type="project" value="UniProtKB-KW"/>
</dbReference>
<evidence type="ECO:0000256" key="1">
    <source>
        <dbReference type="ARBA" id="ARBA00001798"/>
    </source>
</evidence>
<dbReference type="GO" id="GO:0061630">
    <property type="term" value="F:ubiquitin protein ligase activity"/>
    <property type="evidence" value="ECO:0007669"/>
    <property type="project" value="UniProtKB-EC"/>
</dbReference>
<keyword evidence="15" id="KW-0547">Nucleotide-binding</keyword>
<dbReference type="Pfam" id="PF01485">
    <property type="entry name" value="IBR"/>
    <property type="match status" value="1"/>
</dbReference>
<keyword evidence="9 12" id="KW-0863">Zinc-finger</keyword>
<evidence type="ECO:0000256" key="2">
    <source>
        <dbReference type="ARBA" id="ARBA00001947"/>
    </source>
</evidence>
<comment type="similarity">
    <text evidence="4">Belongs to the RBR family. Ariadne subfamily.</text>
</comment>
<evidence type="ECO:0000256" key="5">
    <source>
        <dbReference type="ARBA" id="ARBA00012251"/>
    </source>
</evidence>
<dbReference type="PROSITE" id="PS51873">
    <property type="entry name" value="TRIAD"/>
    <property type="match status" value="1"/>
</dbReference>
<gene>
    <name evidence="15" type="ORF">POM88_048261</name>
</gene>
<dbReference type="Proteomes" id="UP001237642">
    <property type="component" value="Unassembled WGS sequence"/>
</dbReference>
<evidence type="ECO:0000256" key="6">
    <source>
        <dbReference type="ARBA" id="ARBA00022679"/>
    </source>
</evidence>
<dbReference type="SMART" id="SM00647">
    <property type="entry name" value="IBR"/>
    <property type="match status" value="1"/>
</dbReference>
<comment type="caution">
    <text evidence="15">The sequence shown here is derived from an EMBL/GenBank/DDBJ whole genome shotgun (WGS) entry which is preliminary data.</text>
</comment>
<evidence type="ECO:0000256" key="12">
    <source>
        <dbReference type="PROSITE-ProRule" id="PRU00175"/>
    </source>
</evidence>
<dbReference type="InterPro" id="IPR002867">
    <property type="entry name" value="IBR_dom"/>
</dbReference>
<feature type="domain" description="RING-type" evidence="13">
    <location>
        <begin position="12"/>
        <end position="60"/>
    </location>
</feature>
<proteinExistence type="inferred from homology"/>
<dbReference type="PROSITE" id="PS00518">
    <property type="entry name" value="ZF_RING_1"/>
    <property type="match status" value="1"/>
</dbReference>
<keyword evidence="7" id="KW-0479">Metal-binding</keyword>
<dbReference type="CDD" id="cd22584">
    <property type="entry name" value="Rcat_RBR_unk"/>
    <property type="match status" value="1"/>
</dbReference>
<dbReference type="Gene3D" id="3.30.40.10">
    <property type="entry name" value="Zinc/RING finger domain, C3HC4 (zinc finger)"/>
    <property type="match status" value="1"/>
</dbReference>
<dbReference type="GO" id="GO:0016567">
    <property type="term" value="P:protein ubiquitination"/>
    <property type="evidence" value="ECO:0007669"/>
    <property type="project" value="InterPro"/>
</dbReference>
<evidence type="ECO:0000256" key="9">
    <source>
        <dbReference type="ARBA" id="ARBA00022771"/>
    </source>
</evidence>
<comment type="cofactor">
    <cofactor evidence="2">
        <name>Zn(2+)</name>
        <dbReference type="ChEBI" id="CHEBI:29105"/>
    </cofactor>
</comment>
<evidence type="ECO:0000259" key="13">
    <source>
        <dbReference type="PROSITE" id="PS50089"/>
    </source>
</evidence>
<accession>A0AAD8LY93</accession>
<organism evidence="15 16">
    <name type="scientific">Heracleum sosnowskyi</name>
    <dbReference type="NCBI Taxonomy" id="360622"/>
    <lineage>
        <taxon>Eukaryota</taxon>
        <taxon>Viridiplantae</taxon>
        <taxon>Streptophyta</taxon>
        <taxon>Embryophyta</taxon>
        <taxon>Tracheophyta</taxon>
        <taxon>Spermatophyta</taxon>
        <taxon>Magnoliopsida</taxon>
        <taxon>eudicotyledons</taxon>
        <taxon>Gunneridae</taxon>
        <taxon>Pentapetalae</taxon>
        <taxon>asterids</taxon>
        <taxon>campanulids</taxon>
        <taxon>Apiales</taxon>
        <taxon>Apiaceae</taxon>
        <taxon>Apioideae</taxon>
        <taxon>apioid superclade</taxon>
        <taxon>Tordylieae</taxon>
        <taxon>Tordyliinae</taxon>
        <taxon>Heracleum</taxon>
    </lineage>
</organism>
<keyword evidence="15" id="KW-0067">ATP-binding</keyword>
<evidence type="ECO:0000313" key="15">
    <source>
        <dbReference type="EMBL" id="KAK1355005.1"/>
    </source>
</evidence>
<dbReference type="GO" id="GO:0004386">
    <property type="term" value="F:helicase activity"/>
    <property type="evidence" value="ECO:0007669"/>
    <property type="project" value="UniProtKB-KW"/>
</dbReference>
<dbReference type="PANTHER" id="PTHR11685">
    <property type="entry name" value="RBR FAMILY RING FINGER AND IBR DOMAIN-CONTAINING"/>
    <property type="match status" value="1"/>
</dbReference>
<sequence length="214" mass="24820">MKKSSVSSSFKCGICVDRKPFNKLFAIKGCNHSYCCKCIRQYGTSKIQDNIPRIYCPVSNCSGRLDPEYCRSIVPSKVFDRWGDALLEAAVPDCDKFYCPVKDCSALLVKGHDFEDIIKSKCPICRKSFCAKCKVPWHYRIKCEEYQNLHKDEREREDIMFMQLPKEKGWTRCSKCKFYVERTEGCSYIRCRCGCEFCYDCGTPLLTSHPCRCN</sequence>
<dbReference type="InterPro" id="IPR031127">
    <property type="entry name" value="E3_UB_ligase_RBR"/>
</dbReference>
<dbReference type="InterPro" id="IPR044066">
    <property type="entry name" value="TRIAD_supradom"/>
</dbReference>
<evidence type="ECO:0000256" key="8">
    <source>
        <dbReference type="ARBA" id="ARBA00022737"/>
    </source>
</evidence>
<evidence type="ECO:0000256" key="3">
    <source>
        <dbReference type="ARBA" id="ARBA00003976"/>
    </source>
</evidence>
<evidence type="ECO:0000256" key="11">
    <source>
        <dbReference type="ARBA" id="ARBA00022833"/>
    </source>
</evidence>
<dbReference type="AlphaFoldDB" id="A0AAD8LY93"/>
<dbReference type="InterPro" id="IPR013083">
    <property type="entry name" value="Znf_RING/FYVE/PHD"/>
</dbReference>
<evidence type="ECO:0000256" key="10">
    <source>
        <dbReference type="ARBA" id="ARBA00022786"/>
    </source>
</evidence>
<keyword evidence="15" id="KW-0347">Helicase</keyword>
<dbReference type="EMBL" id="JAUIZM010000011">
    <property type="protein sequence ID" value="KAK1355005.1"/>
    <property type="molecule type" value="Genomic_DNA"/>
</dbReference>
<evidence type="ECO:0000313" key="16">
    <source>
        <dbReference type="Proteomes" id="UP001237642"/>
    </source>
</evidence>